<keyword evidence="5" id="KW-0597">Phosphoprotein</keyword>
<dbReference type="InterPro" id="IPR005467">
    <property type="entry name" value="His_kinase_dom"/>
</dbReference>
<keyword evidence="7 14" id="KW-0812">Transmembrane</keyword>
<keyword evidence="6" id="KW-0808">Transferase</keyword>
<dbReference type="SUPFAM" id="SSF55874">
    <property type="entry name" value="ATPase domain of HSP90 chaperone/DNA topoisomerase II/histidine kinase"/>
    <property type="match status" value="1"/>
</dbReference>
<evidence type="ECO:0000256" key="1">
    <source>
        <dbReference type="ARBA" id="ARBA00000085"/>
    </source>
</evidence>
<keyword evidence="10" id="KW-0067">ATP-binding</keyword>
<proteinExistence type="predicted"/>
<evidence type="ECO:0000256" key="12">
    <source>
        <dbReference type="ARBA" id="ARBA00023012"/>
    </source>
</evidence>
<comment type="caution">
    <text evidence="16">The sequence shown here is derived from an EMBL/GenBank/DDBJ whole genome shotgun (WGS) entry which is preliminary data.</text>
</comment>
<evidence type="ECO:0000313" key="16">
    <source>
        <dbReference type="EMBL" id="MBC5996843.1"/>
    </source>
</evidence>
<dbReference type="InterPro" id="IPR036890">
    <property type="entry name" value="HATPase_C_sf"/>
</dbReference>
<evidence type="ECO:0000256" key="10">
    <source>
        <dbReference type="ARBA" id="ARBA00022840"/>
    </source>
</evidence>
<evidence type="ECO:0000256" key="3">
    <source>
        <dbReference type="ARBA" id="ARBA00012438"/>
    </source>
</evidence>
<dbReference type="Gene3D" id="3.30.565.10">
    <property type="entry name" value="Histidine kinase-like ATPase, C-terminal domain"/>
    <property type="match status" value="1"/>
</dbReference>
<evidence type="ECO:0000256" key="4">
    <source>
        <dbReference type="ARBA" id="ARBA00022475"/>
    </source>
</evidence>
<dbReference type="InterPro" id="IPR004358">
    <property type="entry name" value="Sig_transdc_His_kin-like_C"/>
</dbReference>
<evidence type="ECO:0000313" key="17">
    <source>
        <dbReference type="Proteomes" id="UP000609849"/>
    </source>
</evidence>
<accession>A0ABR7JPL2</accession>
<evidence type="ECO:0000256" key="2">
    <source>
        <dbReference type="ARBA" id="ARBA00004651"/>
    </source>
</evidence>
<feature type="domain" description="Histidine kinase" evidence="15">
    <location>
        <begin position="220"/>
        <end position="432"/>
    </location>
</feature>
<name>A0ABR7JPL2_9FIRM</name>
<keyword evidence="9 16" id="KW-0418">Kinase</keyword>
<dbReference type="PANTHER" id="PTHR45528:SF1">
    <property type="entry name" value="SENSOR HISTIDINE KINASE CPXA"/>
    <property type="match status" value="1"/>
</dbReference>
<dbReference type="CDD" id="cd00082">
    <property type="entry name" value="HisKA"/>
    <property type="match status" value="1"/>
</dbReference>
<dbReference type="PANTHER" id="PTHR45528">
    <property type="entry name" value="SENSOR HISTIDINE KINASE CPXA"/>
    <property type="match status" value="1"/>
</dbReference>
<keyword evidence="11 14" id="KW-1133">Transmembrane helix</keyword>
<feature type="transmembrane region" description="Helical" evidence="14">
    <location>
        <begin position="7"/>
        <end position="26"/>
    </location>
</feature>
<dbReference type="InterPro" id="IPR003594">
    <property type="entry name" value="HATPase_dom"/>
</dbReference>
<evidence type="ECO:0000256" key="13">
    <source>
        <dbReference type="ARBA" id="ARBA00023136"/>
    </source>
</evidence>
<dbReference type="EC" id="2.7.13.3" evidence="3"/>
<evidence type="ECO:0000256" key="8">
    <source>
        <dbReference type="ARBA" id="ARBA00022741"/>
    </source>
</evidence>
<dbReference type="SMART" id="SM00388">
    <property type="entry name" value="HisKA"/>
    <property type="match status" value="1"/>
</dbReference>
<dbReference type="PROSITE" id="PS50109">
    <property type="entry name" value="HIS_KIN"/>
    <property type="match status" value="1"/>
</dbReference>
<dbReference type="RefSeq" id="WP_153971689.1">
    <property type="nucleotide sequence ID" value="NZ_JACRWE010000003.1"/>
</dbReference>
<organism evidence="16 17">
    <name type="scientific">Romboutsia faecis</name>
    <dbReference type="NCBI Taxonomy" id="2764597"/>
    <lineage>
        <taxon>Bacteria</taxon>
        <taxon>Bacillati</taxon>
        <taxon>Bacillota</taxon>
        <taxon>Clostridia</taxon>
        <taxon>Peptostreptococcales</taxon>
        <taxon>Peptostreptococcaceae</taxon>
        <taxon>Romboutsia</taxon>
    </lineage>
</organism>
<gene>
    <name evidence="16" type="ORF">H8923_08730</name>
</gene>
<evidence type="ECO:0000256" key="5">
    <source>
        <dbReference type="ARBA" id="ARBA00022553"/>
    </source>
</evidence>
<sequence length="432" mass="49488">MKIKNKLALAIISAFILNNILLLGYYELFLSKKLSNELDNRQNNLDNIVEYIDIKSEDKSSINEIKEIIYNIDEIKDEGQYFLEIKDSKGHVLLEKGQKNKGSLNMTSSEIISINGENYLLRVIQVIPINDVEIVPIYISIVKAEIVILGGILIALMTIIYIKLVNPILNLIKDIENYKYGIKPVKCHRCDEIGWLKNNFVELTEQLDEEKENQNRIIASISHDIKTPLTSIMGYAERMKNKSLPEERQKKYIDIMYSKSQDIKGLIDEFDDYLSYNLESSSKKEKIRIKKLVNLINEEYEDELNQLNIDFYIESDCDEDFIDIDLSKIRRVFGNIIGNSIKNMNSVKKEIIVTFEDFDENIVVSISDSGKGVNKEELDKIFEALYTSDKSRKVAGLGLSICKSAIEGHGGKIWAENNNIGGLTIKFTLMKI</sequence>
<comment type="subcellular location">
    <subcellularLocation>
        <location evidence="2">Cell membrane</location>
        <topology evidence="2">Multi-pass membrane protein</topology>
    </subcellularLocation>
</comment>
<dbReference type="PRINTS" id="PR00344">
    <property type="entry name" value="BCTRLSENSOR"/>
</dbReference>
<dbReference type="SMART" id="SM00387">
    <property type="entry name" value="HATPase_c"/>
    <property type="match status" value="1"/>
</dbReference>
<evidence type="ECO:0000256" key="7">
    <source>
        <dbReference type="ARBA" id="ARBA00022692"/>
    </source>
</evidence>
<dbReference type="Proteomes" id="UP000609849">
    <property type="component" value="Unassembled WGS sequence"/>
</dbReference>
<dbReference type="GO" id="GO:0016301">
    <property type="term" value="F:kinase activity"/>
    <property type="evidence" value="ECO:0007669"/>
    <property type="project" value="UniProtKB-KW"/>
</dbReference>
<evidence type="ECO:0000256" key="14">
    <source>
        <dbReference type="SAM" id="Phobius"/>
    </source>
</evidence>
<dbReference type="SUPFAM" id="SSF47384">
    <property type="entry name" value="Homodimeric domain of signal transducing histidine kinase"/>
    <property type="match status" value="1"/>
</dbReference>
<comment type="catalytic activity">
    <reaction evidence="1">
        <text>ATP + protein L-histidine = ADP + protein N-phospho-L-histidine.</text>
        <dbReference type="EC" id="2.7.13.3"/>
    </reaction>
</comment>
<evidence type="ECO:0000259" key="15">
    <source>
        <dbReference type="PROSITE" id="PS50109"/>
    </source>
</evidence>
<keyword evidence="8" id="KW-0547">Nucleotide-binding</keyword>
<dbReference type="Pfam" id="PF02518">
    <property type="entry name" value="HATPase_c"/>
    <property type="match status" value="1"/>
</dbReference>
<dbReference type="EMBL" id="JACRWE010000003">
    <property type="protein sequence ID" value="MBC5996843.1"/>
    <property type="molecule type" value="Genomic_DNA"/>
</dbReference>
<feature type="transmembrane region" description="Helical" evidence="14">
    <location>
        <begin position="137"/>
        <end position="162"/>
    </location>
</feature>
<dbReference type="InterPro" id="IPR036097">
    <property type="entry name" value="HisK_dim/P_sf"/>
</dbReference>
<keyword evidence="4" id="KW-1003">Cell membrane</keyword>
<evidence type="ECO:0000256" key="9">
    <source>
        <dbReference type="ARBA" id="ARBA00022777"/>
    </source>
</evidence>
<evidence type="ECO:0000256" key="11">
    <source>
        <dbReference type="ARBA" id="ARBA00022989"/>
    </source>
</evidence>
<protein>
    <recommendedName>
        <fullName evidence="3">histidine kinase</fullName>
        <ecNumber evidence="3">2.7.13.3</ecNumber>
    </recommendedName>
</protein>
<keyword evidence="12" id="KW-0902">Two-component regulatory system</keyword>
<keyword evidence="17" id="KW-1185">Reference proteome</keyword>
<dbReference type="InterPro" id="IPR050398">
    <property type="entry name" value="HssS/ArlS-like"/>
</dbReference>
<reference evidence="16 17" key="1">
    <citation type="submission" date="2020-08" db="EMBL/GenBank/DDBJ databases">
        <authorList>
            <person name="Liu C."/>
            <person name="Sun Q."/>
        </authorList>
    </citation>
    <scope>NUCLEOTIDE SEQUENCE [LARGE SCALE GENOMIC DNA]</scope>
    <source>
        <strain evidence="16 17">NSJ-18</strain>
    </source>
</reference>
<evidence type="ECO:0000256" key="6">
    <source>
        <dbReference type="ARBA" id="ARBA00022679"/>
    </source>
</evidence>
<dbReference type="Pfam" id="PF00512">
    <property type="entry name" value="HisKA"/>
    <property type="match status" value="1"/>
</dbReference>
<dbReference type="CDD" id="cd00075">
    <property type="entry name" value="HATPase"/>
    <property type="match status" value="1"/>
</dbReference>
<dbReference type="InterPro" id="IPR003661">
    <property type="entry name" value="HisK_dim/P_dom"/>
</dbReference>
<dbReference type="Gene3D" id="1.10.287.130">
    <property type="match status" value="1"/>
</dbReference>
<keyword evidence="13 14" id="KW-0472">Membrane</keyword>